<keyword evidence="3" id="KW-0238">DNA-binding</keyword>
<keyword evidence="7" id="KW-1185">Reference proteome</keyword>
<evidence type="ECO:0000313" key="8">
    <source>
        <dbReference type="RefSeq" id="XP_022137118.1"/>
    </source>
</evidence>
<evidence type="ECO:0000313" key="7">
    <source>
        <dbReference type="Proteomes" id="UP000504603"/>
    </source>
</evidence>
<dbReference type="InterPro" id="IPR003340">
    <property type="entry name" value="B3_DNA-bd"/>
</dbReference>
<dbReference type="GeneID" id="111008670"/>
<dbReference type="RefSeq" id="XP_022137118.1">
    <property type="nucleotide sequence ID" value="XM_022281426.1"/>
</dbReference>
<evidence type="ECO:0000256" key="2">
    <source>
        <dbReference type="ARBA" id="ARBA00023015"/>
    </source>
</evidence>
<keyword evidence="5" id="KW-0539">Nucleus</keyword>
<accession>A0A6J1C9F3</accession>
<evidence type="ECO:0000259" key="6">
    <source>
        <dbReference type="PROSITE" id="PS50863"/>
    </source>
</evidence>
<evidence type="ECO:0000256" key="5">
    <source>
        <dbReference type="ARBA" id="ARBA00023242"/>
    </source>
</evidence>
<keyword evidence="4" id="KW-0804">Transcription</keyword>
<dbReference type="GO" id="GO:0005634">
    <property type="term" value="C:nucleus"/>
    <property type="evidence" value="ECO:0007669"/>
    <property type="project" value="UniProtKB-SubCell"/>
</dbReference>
<dbReference type="SUPFAM" id="SSF101936">
    <property type="entry name" value="DNA-binding pseudobarrel domain"/>
    <property type="match status" value="1"/>
</dbReference>
<proteinExistence type="predicted"/>
<dbReference type="GO" id="GO:0003677">
    <property type="term" value="F:DNA binding"/>
    <property type="evidence" value="ECO:0007669"/>
    <property type="project" value="UniProtKB-KW"/>
</dbReference>
<dbReference type="PANTHER" id="PTHR31920">
    <property type="entry name" value="B3 DOMAIN-CONTAINING"/>
    <property type="match status" value="1"/>
</dbReference>
<dbReference type="PROSITE" id="PS50863">
    <property type="entry name" value="B3"/>
    <property type="match status" value="1"/>
</dbReference>
<name>A0A6J1C9F3_MOMCH</name>
<dbReference type="CDD" id="cd10017">
    <property type="entry name" value="B3_DNA"/>
    <property type="match status" value="1"/>
</dbReference>
<organism evidence="7 8">
    <name type="scientific">Momordica charantia</name>
    <name type="common">Bitter gourd</name>
    <name type="synonym">Balsam pear</name>
    <dbReference type="NCBI Taxonomy" id="3673"/>
    <lineage>
        <taxon>Eukaryota</taxon>
        <taxon>Viridiplantae</taxon>
        <taxon>Streptophyta</taxon>
        <taxon>Embryophyta</taxon>
        <taxon>Tracheophyta</taxon>
        <taxon>Spermatophyta</taxon>
        <taxon>Magnoliopsida</taxon>
        <taxon>eudicotyledons</taxon>
        <taxon>Gunneridae</taxon>
        <taxon>Pentapetalae</taxon>
        <taxon>rosids</taxon>
        <taxon>fabids</taxon>
        <taxon>Cucurbitales</taxon>
        <taxon>Cucurbitaceae</taxon>
        <taxon>Momordiceae</taxon>
        <taxon>Momordica</taxon>
    </lineage>
</organism>
<protein>
    <submittedName>
        <fullName evidence="8">B3 domain-containing protein Os12g0591400-like</fullName>
    </submittedName>
</protein>
<dbReference type="SMART" id="SM01019">
    <property type="entry name" value="B3"/>
    <property type="match status" value="1"/>
</dbReference>
<feature type="domain" description="TF-B3" evidence="6">
    <location>
        <begin position="15"/>
        <end position="108"/>
    </location>
</feature>
<dbReference type="Pfam" id="PF02362">
    <property type="entry name" value="B3"/>
    <property type="match status" value="1"/>
</dbReference>
<feature type="non-terminal residue" evidence="8">
    <location>
        <position position="219"/>
    </location>
</feature>
<dbReference type="PANTHER" id="PTHR31920:SF145">
    <property type="entry name" value="B3 DOMAIN-CONTAINING PROTEIN REM20-LIKE ISOFORM X1"/>
    <property type="match status" value="1"/>
</dbReference>
<reference evidence="8" key="1">
    <citation type="submission" date="2025-08" db="UniProtKB">
        <authorList>
            <consortium name="RefSeq"/>
        </authorList>
    </citation>
    <scope>IDENTIFICATION</scope>
    <source>
        <strain evidence="8">OHB3-1</strain>
    </source>
</reference>
<dbReference type="InterPro" id="IPR015300">
    <property type="entry name" value="DNA-bd_pseudobarrel_sf"/>
</dbReference>
<evidence type="ECO:0000256" key="1">
    <source>
        <dbReference type="ARBA" id="ARBA00004123"/>
    </source>
</evidence>
<dbReference type="Proteomes" id="UP000504603">
    <property type="component" value="Unplaced"/>
</dbReference>
<evidence type="ECO:0000256" key="3">
    <source>
        <dbReference type="ARBA" id="ARBA00023125"/>
    </source>
</evidence>
<gene>
    <name evidence="8" type="primary">LOC111008670</name>
</gene>
<dbReference type="AlphaFoldDB" id="A0A6J1C9F3"/>
<sequence length="219" mass="25031">METESRQEMVTARRPCFYIFYSSSLCSERLKLPLKFVRHLEEIIARSVVLIGPSGQTWLVDLIQQNDNLFFCDGWPTFARDHALECGDFLVFRHDGDLHFTVQVFDQSACEKEGAFYSECSQDNTGHKRDREEDHTPSDKCAEAVAKKMRSIFDVHSECRENLAVMKTVEVHKNGAGQNGISKVDDVTTQDKILALSLSSQDEKKVSQSFTSNYPYFVR</sequence>
<keyword evidence="2" id="KW-0805">Transcription regulation</keyword>
<evidence type="ECO:0000256" key="4">
    <source>
        <dbReference type="ARBA" id="ARBA00023163"/>
    </source>
</evidence>
<dbReference type="OrthoDB" id="590488at2759"/>
<dbReference type="KEGG" id="mcha:111008670"/>
<dbReference type="InterPro" id="IPR050655">
    <property type="entry name" value="Plant_B3_domain"/>
</dbReference>
<dbReference type="Gene3D" id="2.40.330.10">
    <property type="entry name" value="DNA-binding pseudobarrel domain"/>
    <property type="match status" value="1"/>
</dbReference>
<comment type="subcellular location">
    <subcellularLocation>
        <location evidence="1">Nucleus</location>
    </subcellularLocation>
</comment>